<evidence type="ECO:0000313" key="2">
    <source>
        <dbReference type="Proteomes" id="UP001163603"/>
    </source>
</evidence>
<accession>A0ACC0X4G8</accession>
<evidence type="ECO:0000313" key="1">
    <source>
        <dbReference type="EMBL" id="KAJ0010225.1"/>
    </source>
</evidence>
<dbReference type="EMBL" id="CM047749">
    <property type="protein sequence ID" value="KAJ0010225.1"/>
    <property type="molecule type" value="Genomic_DNA"/>
</dbReference>
<gene>
    <name evidence="1" type="ORF">Pint_34686</name>
</gene>
<proteinExistence type="predicted"/>
<comment type="caution">
    <text evidence="1">The sequence shown here is derived from an EMBL/GenBank/DDBJ whole genome shotgun (WGS) entry which is preliminary data.</text>
</comment>
<name>A0ACC0X4G8_9ROSI</name>
<protein>
    <submittedName>
        <fullName evidence="1">Uncharacterized protein</fullName>
    </submittedName>
</protein>
<dbReference type="Proteomes" id="UP001163603">
    <property type="component" value="Chromosome 14"/>
</dbReference>
<sequence>MIFISQQQLMRFLNSFNPVMLVHIFSKFIISASYRILSRMGVALVLVLEVAYKVVDLVVVRGIITYFIDEMEFYIMEAAVLTNIQEGLSGCLRIVAVYISESRLGHTKVIILSTISFTLGLGLLYKSVAVIIGIVLLAVGKAGLEALLEPFLSHQLKFHEPETNFDESLVRTQKSVRKRVWNRKPWLVVTFSPAVVAFLLTFFLNSNIILLIVISLMGSACFLFWCGICIYHRRELAGVGRGFSVIFRVIKAFVLQRILGHPTSSDHHVDNDNDEDKFHLSPKINWLRGLDKVAIIESSTQSQGEQKNFGRIFPASEVQLVKRFLSSIPMWTTILVVGLVLSTGNTFFPEQGNDMEYSNQFSVCLFILQSLSKRMGSHLLMVLIHSKWIPEAKKKTAIQVGIWSGIVSSILCSSIGWQVEHRRATIIRIKGLSNIDPNYGDKTIPMSIFWLSPQFFLLGLTEGLIVTGLDEFTVDQFQYPWKEYVSEINEFIIGLGNFLSILFFQANKSLFGDTLNDSRLDVYYHRITIVSYVNMLFFFSIIYIFYGSRYQNISGETSRWLKRREEQRKFSKKVEGLISSLPSKRCESIQHQNSHWQLLKTPTIRRRLLKESTE</sequence>
<keyword evidence="2" id="KW-1185">Reference proteome</keyword>
<reference evidence="2" key="1">
    <citation type="journal article" date="2023" name="G3 (Bethesda)">
        <title>Genome assembly and association tests identify interacting loci associated with vigor, precocity, and sex in interspecific pistachio rootstocks.</title>
        <authorList>
            <person name="Palmer W."/>
            <person name="Jacygrad E."/>
            <person name="Sagayaradj S."/>
            <person name="Cavanaugh K."/>
            <person name="Han R."/>
            <person name="Bertier L."/>
            <person name="Beede B."/>
            <person name="Kafkas S."/>
            <person name="Golino D."/>
            <person name="Preece J."/>
            <person name="Michelmore R."/>
        </authorList>
    </citation>
    <scope>NUCLEOTIDE SEQUENCE [LARGE SCALE GENOMIC DNA]</scope>
</reference>
<organism evidence="1 2">
    <name type="scientific">Pistacia integerrima</name>
    <dbReference type="NCBI Taxonomy" id="434235"/>
    <lineage>
        <taxon>Eukaryota</taxon>
        <taxon>Viridiplantae</taxon>
        <taxon>Streptophyta</taxon>
        <taxon>Embryophyta</taxon>
        <taxon>Tracheophyta</taxon>
        <taxon>Spermatophyta</taxon>
        <taxon>Magnoliopsida</taxon>
        <taxon>eudicotyledons</taxon>
        <taxon>Gunneridae</taxon>
        <taxon>Pentapetalae</taxon>
        <taxon>rosids</taxon>
        <taxon>malvids</taxon>
        <taxon>Sapindales</taxon>
        <taxon>Anacardiaceae</taxon>
        <taxon>Pistacia</taxon>
    </lineage>
</organism>